<dbReference type="EMBL" id="CAJMWR010001270">
    <property type="protein sequence ID" value="CAE6421145.1"/>
    <property type="molecule type" value="Genomic_DNA"/>
</dbReference>
<feature type="domain" description="T6SS Phospholipase effector Tle1-like catalytic" evidence="1">
    <location>
        <begin position="18"/>
        <end position="122"/>
    </location>
</feature>
<sequence length="122" mass="14082">MSQPVESTRDPGLKPKPRKLIVCIDGTSNQFLEKNTNVVELYSRITKDSTQLTYYNSGVGTYARPFWWSFAYLKQQLAGIIDLMIAWNFDQVIIGAYRWLSDHYQPGDQIFLFGFSRGAYQV</sequence>
<dbReference type="PANTHER" id="PTHR33840:SF1">
    <property type="entry name" value="TLE1 PHOSPHOLIPASE DOMAIN-CONTAINING PROTEIN"/>
    <property type="match status" value="1"/>
</dbReference>
<accession>A0A8H3AE31</accession>
<proteinExistence type="predicted"/>
<reference evidence="2" key="1">
    <citation type="submission" date="2021-01" db="EMBL/GenBank/DDBJ databases">
        <authorList>
            <person name="Kaushik A."/>
        </authorList>
    </citation>
    <scope>NUCLEOTIDE SEQUENCE</scope>
    <source>
        <strain evidence="2">AG1-1A</strain>
    </source>
</reference>
<comment type="caution">
    <text evidence="2">The sequence shown here is derived from an EMBL/GenBank/DDBJ whole genome shotgun (WGS) entry which is preliminary data.</text>
</comment>
<dbReference type="AlphaFoldDB" id="A0A8H3AE31"/>
<gene>
    <name evidence="2" type="ORF">RDB_LOCUS54920</name>
</gene>
<dbReference type="Proteomes" id="UP000663840">
    <property type="component" value="Unassembled WGS sequence"/>
</dbReference>
<protein>
    <recommendedName>
        <fullName evidence="1">T6SS Phospholipase effector Tle1-like catalytic domain-containing protein</fullName>
    </recommendedName>
</protein>
<organism evidence="2 3">
    <name type="scientific">Rhizoctonia solani</name>
    <dbReference type="NCBI Taxonomy" id="456999"/>
    <lineage>
        <taxon>Eukaryota</taxon>
        <taxon>Fungi</taxon>
        <taxon>Dikarya</taxon>
        <taxon>Basidiomycota</taxon>
        <taxon>Agaricomycotina</taxon>
        <taxon>Agaricomycetes</taxon>
        <taxon>Cantharellales</taxon>
        <taxon>Ceratobasidiaceae</taxon>
        <taxon>Rhizoctonia</taxon>
    </lineage>
</organism>
<evidence type="ECO:0000259" key="1">
    <source>
        <dbReference type="Pfam" id="PF09994"/>
    </source>
</evidence>
<dbReference type="Pfam" id="PF09994">
    <property type="entry name" value="T6SS_Tle1-like_cat"/>
    <property type="match status" value="1"/>
</dbReference>
<dbReference type="SUPFAM" id="SSF53474">
    <property type="entry name" value="alpha/beta-Hydrolases"/>
    <property type="match status" value="1"/>
</dbReference>
<name>A0A8H3AE31_9AGAM</name>
<evidence type="ECO:0000313" key="3">
    <source>
        <dbReference type="Proteomes" id="UP000663840"/>
    </source>
</evidence>
<evidence type="ECO:0000313" key="2">
    <source>
        <dbReference type="EMBL" id="CAE6421145.1"/>
    </source>
</evidence>
<dbReference type="InterPro" id="IPR018712">
    <property type="entry name" value="Tle1-like_cat"/>
</dbReference>
<dbReference type="PANTHER" id="PTHR33840">
    <property type="match status" value="1"/>
</dbReference>
<dbReference type="InterPro" id="IPR029058">
    <property type="entry name" value="AB_hydrolase_fold"/>
</dbReference>